<gene>
    <name evidence="1" type="ORF">GCM10022256_15930</name>
</gene>
<reference evidence="2" key="1">
    <citation type="journal article" date="2019" name="Int. J. Syst. Evol. Microbiol.">
        <title>The Global Catalogue of Microorganisms (GCM) 10K type strain sequencing project: providing services to taxonomists for standard genome sequencing and annotation.</title>
        <authorList>
            <consortium name="The Broad Institute Genomics Platform"/>
            <consortium name="The Broad Institute Genome Sequencing Center for Infectious Disease"/>
            <person name="Wu L."/>
            <person name="Ma J."/>
        </authorList>
    </citation>
    <scope>NUCLEOTIDE SEQUENCE [LARGE SCALE GENOMIC DNA]</scope>
    <source>
        <strain evidence="2">JCM 17442</strain>
    </source>
</reference>
<evidence type="ECO:0000313" key="1">
    <source>
        <dbReference type="EMBL" id="GAA4265981.1"/>
    </source>
</evidence>
<protein>
    <recommendedName>
        <fullName evidence="3">PH domain-containing protein</fullName>
    </recommendedName>
</protein>
<proteinExistence type="predicted"/>
<evidence type="ECO:0000313" key="2">
    <source>
        <dbReference type="Proteomes" id="UP001501594"/>
    </source>
</evidence>
<name>A0ABP8E1A2_9MICO</name>
<dbReference type="EMBL" id="BAABAU010000001">
    <property type="protein sequence ID" value="GAA4265981.1"/>
    <property type="molecule type" value="Genomic_DNA"/>
</dbReference>
<evidence type="ECO:0008006" key="3">
    <source>
        <dbReference type="Google" id="ProtNLM"/>
    </source>
</evidence>
<organism evidence="1 2">
    <name type="scientific">Frondihabitans peucedani</name>
    <dbReference type="NCBI Taxonomy" id="598626"/>
    <lineage>
        <taxon>Bacteria</taxon>
        <taxon>Bacillati</taxon>
        <taxon>Actinomycetota</taxon>
        <taxon>Actinomycetes</taxon>
        <taxon>Micrococcales</taxon>
        <taxon>Microbacteriaceae</taxon>
        <taxon>Frondihabitans</taxon>
    </lineage>
</organism>
<sequence length="123" mass="13411">MMICVFIAVYPPIRVVQTVLAGVAAALALIATVRVLRAGYVLTPSTLRVRGLLVTQSIPRHEIAAFPTAGVVERHDHWGGTITVAMVMFRDDRLGRRERQIALSRLRAWLATNATGEPGDPPT</sequence>
<comment type="caution">
    <text evidence="1">The sequence shown here is derived from an EMBL/GenBank/DDBJ whole genome shotgun (WGS) entry which is preliminary data.</text>
</comment>
<keyword evidence="2" id="KW-1185">Reference proteome</keyword>
<dbReference type="Proteomes" id="UP001501594">
    <property type="component" value="Unassembled WGS sequence"/>
</dbReference>
<accession>A0ABP8E1A2</accession>